<evidence type="ECO:0000256" key="2">
    <source>
        <dbReference type="ARBA" id="ARBA00004141"/>
    </source>
</evidence>
<evidence type="ECO:0000256" key="3">
    <source>
        <dbReference type="ARBA" id="ARBA00008198"/>
    </source>
</evidence>
<evidence type="ECO:0000256" key="9">
    <source>
        <dbReference type="HAMAP-Rule" id="MF_00437"/>
    </source>
</evidence>
<evidence type="ECO:0000256" key="7">
    <source>
        <dbReference type="ARBA" id="ARBA00023078"/>
    </source>
</evidence>
<sequence>MAAPTTSNPSKHENHLILRRSILGARRFSNYFWAVISTIGGVGFLLSGLSSYFKVNLLPFSDPVQLVFIPQGIAMTFYGIAGTLLALYLWLIILWDVGGGYNEFNKEQGTATIFRQGFPGKNRRIELVYPLDDVQAIKADIKEGLNPRRALYLRVKGKGDLPLTRVGQPLPLSELENQGAELARFLGVPLEGL</sequence>
<dbReference type="KEGG" id="tsin:OXH18_24055"/>
<keyword evidence="7 9" id="KW-0793">Thylakoid</keyword>
<reference evidence="10" key="1">
    <citation type="submission" date="2022-12" db="EMBL/GenBank/DDBJ databases">
        <title>Polyphasic identification of a Novel Hot-Spring Cyanobacterium Ocullathermofonsia sinensis gen nov. sp. nov. and Genomic Insights on its Adaptations to the Thermal Habitat.</title>
        <authorList>
            <person name="Daroch M."/>
            <person name="Tang J."/>
            <person name="Jiang Y."/>
        </authorList>
    </citation>
    <scope>NUCLEOTIDE SEQUENCE</scope>
    <source>
        <strain evidence="10">PKUAC-SCTA174</strain>
    </source>
</reference>
<dbReference type="InterPro" id="IPR003359">
    <property type="entry name" value="PSI_Ycf4_assembly"/>
</dbReference>
<dbReference type="RefSeq" id="WP_268610062.1">
    <property type="nucleotide sequence ID" value="NZ_CP113797.1"/>
</dbReference>
<dbReference type="EMBL" id="CP113797">
    <property type="protein sequence ID" value="WAL60203.1"/>
    <property type="molecule type" value="Genomic_DNA"/>
</dbReference>
<dbReference type="GO" id="GO:0015979">
    <property type="term" value="P:photosynthesis"/>
    <property type="evidence" value="ECO:0007669"/>
    <property type="project" value="UniProtKB-UniRule"/>
</dbReference>
<keyword evidence="8 9" id="KW-0472">Membrane</keyword>
<name>A0A9E8ZF43_9CYAN</name>
<keyword evidence="5 9" id="KW-0812">Transmembrane</keyword>
<comment type="function">
    <text evidence="1 9">Seems to be required for the assembly of the photosystem I complex.</text>
</comment>
<proteinExistence type="inferred from homology"/>
<protein>
    <recommendedName>
        <fullName evidence="9">Photosystem I assembly protein Ycf4</fullName>
    </recommendedName>
</protein>
<dbReference type="Pfam" id="PF02392">
    <property type="entry name" value="Ycf4"/>
    <property type="match status" value="1"/>
</dbReference>
<dbReference type="PANTHER" id="PTHR33288">
    <property type="match status" value="1"/>
</dbReference>
<organism evidence="10 11">
    <name type="scientific">Thermocoleostomius sinensis A174</name>
    <dbReference type="NCBI Taxonomy" id="2016057"/>
    <lineage>
        <taxon>Bacteria</taxon>
        <taxon>Bacillati</taxon>
        <taxon>Cyanobacteriota</taxon>
        <taxon>Cyanophyceae</taxon>
        <taxon>Oculatellales</taxon>
        <taxon>Oculatellaceae</taxon>
        <taxon>Thermocoleostomius</taxon>
    </lineage>
</organism>
<evidence type="ECO:0000313" key="10">
    <source>
        <dbReference type="EMBL" id="WAL60203.1"/>
    </source>
</evidence>
<comment type="similarity">
    <text evidence="3 9">Belongs to the Ycf4 family.</text>
</comment>
<evidence type="ECO:0000256" key="5">
    <source>
        <dbReference type="ARBA" id="ARBA00022692"/>
    </source>
</evidence>
<dbReference type="NCBIfam" id="NF002712">
    <property type="entry name" value="PRK02542.1"/>
    <property type="match status" value="1"/>
</dbReference>
<dbReference type="PANTHER" id="PTHR33288:SF4">
    <property type="entry name" value="PHOTOSYSTEM I ASSEMBLY PROTEIN YCF4"/>
    <property type="match status" value="1"/>
</dbReference>
<keyword evidence="6 9" id="KW-1133">Transmembrane helix</keyword>
<comment type="subcellular location">
    <subcellularLocation>
        <location evidence="9">Cellular thylakoid membrane</location>
        <topology evidence="9">Multi-pass membrane protein</topology>
    </subcellularLocation>
    <subcellularLocation>
        <location evidence="2">Membrane</location>
        <topology evidence="2">Multi-pass membrane protein</topology>
    </subcellularLocation>
</comment>
<evidence type="ECO:0000256" key="1">
    <source>
        <dbReference type="ARBA" id="ARBA00002862"/>
    </source>
</evidence>
<feature type="transmembrane region" description="Helical" evidence="9">
    <location>
        <begin position="31"/>
        <end position="53"/>
    </location>
</feature>
<evidence type="ECO:0000256" key="8">
    <source>
        <dbReference type="ARBA" id="ARBA00023136"/>
    </source>
</evidence>
<accession>A0A9E8ZF43</accession>
<dbReference type="HAMAP" id="MF_00437">
    <property type="entry name" value="Ycf4"/>
    <property type="match status" value="1"/>
</dbReference>
<dbReference type="AlphaFoldDB" id="A0A9E8ZF43"/>
<feature type="transmembrane region" description="Helical" evidence="9">
    <location>
        <begin position="73"/>
        <end position="95"/>
    </location>
</feature>
<evidence type="ECO:0000256" key="6">
    <source>
        <dbReference type="ARBA" id="ARBA00022989"/>
    </source>
</evidence>
<dbReference type="Proteomes" id="UP001163152">
    <property type="component" value="Chromosome"/>
</dbReference>
<dbReference type="GO" id="GO:0031676">
    <property type="term" value="C:plasma membrane-derived thylakoid membrane"/>
    <property type="evidence" value="ECO:0007669"/>
    <property type="project" value="UniProtKB-SubCell"/>
</dbReference>
<evidence type="ECO:0000256" key="4">
    <source>
        <dbReference type="ARBA" id="ARBA00022531"/>
    </source>
</evidence>
<keyword evidence="11" id="KW-1185">Reference proteome</keyword>
<evidence type="ECO:0000313" key="11">
    <source>
        <dbReference type="Proteomes" id="UP001163152"/>
    </source>
</evidence>
<gene>
    <name evidence="9" type="primary">ycf4</name>
    <name evidence="10" type="ORF">OXH18_24055</name>
</gene>
<keyword evidence="4 9" id="KW-0602">Photosynthesis</keyword>
<dbReference type="GO" id="GO:0009522">
    <property type="term" value="C:photosystem I"/>
    <property type="evidence" value="ECO:0007669"/>
    <property type="project" value="InterPro"/>
</dbReference>